<keyword evidence="6" id="KW-0472">Membrane</keyword>
<evidence type="ECO:0000256" key="6">
    <source>
        <dbReference type="ARBA" id="ARBA00023136"/>
    </source>
</evidence>
<evidence type="ECO:0000313" key="11">
    <source>
        <dbReference type="EMBL" id="KAL1282772.1"/>
    </source>
</evidence>
<evidence type="ECO:0000256" key="1">
    <source>
        <dbReference type="ARBA" id="ARBA00004202"/>
    </source>
</evidence>
<comment type="catalytic activity">
    <reaction evidence="10">
        <text>RX + glutathione = an S-substituted glutathione + a halide anion + H(+)</text>
        <dbReference type="Rhea" id="RHEA:16437"/>
        <dbReference type="ChEBI" id="CHEBI:15378"/>
        <dbReference type="ChEBI" id="CHEBI:16042"/>
        <dbReference type="ChEBI" id="CHEBI:17792"/>
        <dbReference type="ChEBI" id="CHEBI:57925"/>
        <dbReference type="ChEBI" id="CHEBI:90779"/>
        <dbReference type="EC" id="2.5.1.18"/>
    </reaction>
</comment>
<evidence type="ECO:0000256" key="10">
    <source>
        <dbReference type="ARBA" id="ARBA00047960"/>
    </source>
</evidence>
<comment type="caution">
    <text evidence="11">The sequence shown here is derived from an EMBL/GenBank/DDBJ whole genome shotgun (WGS) entry which is preliminary data.</text>
</comment>
<evidence type="ECO:0000313" key="12">
    <source>
        <dbReference type="Proteomes" id="UP001558613"/>
    </source>
</evidence>
<comment type="catalytic activity">
    <reaction evidence="7">
        <text>1-chloro-2,4-dinitrobenzene + glutathione = 2,4-dinitrophenyl-S-glutathione + chloride + H(+)</text>
        <dbReference type="Rhea" id="RHEA:51220"/>
        <dbReference type="ChEBI" id="CHEBI:15378"/>
        <dbReference type="ChEBI" id="CHEBI:17996"/>
        <dbReference type="ChEBI" id="CHEBI:34718"/>
        <dbReference type="ChEBI" id="CHEBI:57925"/>
        <dbReference type="ChEBI" id="CHEBI:133977"/>
        <dbReference type="EC" id="2.5.1.18"/>
    </reaction>
</comment>
<comment type="subcellular location">
    <subcellularLocation>
        <location evidence="1">Cell membrane</location>
        <topology evidence="1">Peripheral membrane protein</topology>
    </subcellularLocation>
    <subcellularLocation>
        <location evidence="2">Cytoplasm</location>
    </subcellularLocation>
</comment>
<dbReference type="EMBL" id="JAYMGO010000001">
    <property type="protein sequence ID" value="KAL1282772.1"/>
    <property type="molecule type" value="Genomic_DNA"/>
</dbReference>
<gene>
    <name evidence="11" type="ORF">QQF64_001575</name>
</gene>
<keyword evidence="12" id="KW-1185">Reference proteome</keyword>
<dbReference type="InterPro" id="IPR007822">
    <property type="entry name" value="LANC-like"/>
</dbReference>
<dbReference type="PANTHER" id="PTHR12736:SF5">
    <property type="entry name" value="GLUTATHIONE S-TRANSFERASE LANCL1"/>
    <property type="match status" value="1"/>
</dbReference>
<dbReference type="SUPFAM" id="SSF158745">
    <property type="entry name" value="LanC-like"/>
    <property type="match status" value="1"/>
</dbReference>
<evidence type="ECO:0000256" key="3">
    <source>
        <dbReference type="ARBA" id="ARBA00012452"/>
    </source>
</evidence>
<proteinExistence type="predicted"/>
<dbReference type="EC" id="2.5.1.18" evidence="3"/>
<evidence type="ECO:0000256" key="5">
    <source>
        <dbReference type="ARBA" id="ARBA00022833"/>
    </source>
</evidence>
<dbReference type="Proteomes" id="UP001558613">
    <property type="component" value="Unassembled WGS sequence"/>
</dbReference>
<dbReference type="InterPro" id="IPR012341">
    <property type="entry name" value="6hp_glycosidase-like_sf"/>
</dbReference>
<accession>A0ABR3P0X7</accession>
<reference evidence="11 12" key="1">
    <citation type="submission" date="2023-09" db="EMBL/GenBank/DDBJ databases">
        <authorList>
            <person name="Wang M."/>
        </authorList>
    </citation>
    <scope>NUCLEOTIDE SEQUENCE [LARGE SCALE GENOMIC DNA]</scope>
    <source>
        <strain evidence="11">GT-2023</strain>
        <tissue evidence="11">Liver</tissue>
    </source>
</reference>
<evidence type="ECO:0000256" key="7">
    <source>
        <dbReference type="ARBA" id="ARBA00035808"/>
    </source>
</evidence>
<evidence type="ECO:0000256" key="8">
    <source>
        <dbReference type="ARBA" id="ARBA00039457"/>
    </source>
</evidence>
<keyword evidence="5" id="KW-0862">Zinc</keyword>
<dbReference type="PANTHER" id="PTHR12736">
    <property type="entry name" value="LANC-LIKE PROTEIN"/>
    <property type="match status" value="1"/>
</dbReference>
<evidence type="ECO:0000256" key="4">
    <source>
        <dbReference type="ARBA" id="ARBA00022475"/>
    </source>
</evidence>
<evidence type="ECO:0000256" key="2">
    <source>
        <dbReference type="ARBA" id="ARBA00004496"/>
    </source>
</evidence>
<evidence type="ECO:0000256" key="9">
    <source>
        <dbReference type="ARBA" id="ARBA00043169"/>
    </source>
</evidence>
<keyword evidence="4" id="KW-1003">Cell membrane</keyword>
<dbReference type="Pfam" id="PF05147">
    <property type="entry name" value="LANC_like"/>
    <property type="match status" value="1"/>
</dbReference>
<name>A0ABR3P0X7_9TELE</name>
<protein>
    <recommendedName>
        <fullName evidence="8">Glutathione S-transferase LANCL1</fullName>
        <ecNumber evidence="3">2.5.1.18</ecNumber>
    </recommendedName>
    <alternativeName>
        <fullName evidence="9">LanC-like protein 1</fullName>
    </alternativeName>
</protein>
<dbReference type="Gene3D" id="1.50.10.10">
    <property type="match status" value="1"/>
</dbReference>
<organism evidence="11 12">
    <name type="scientific">Cirrhinus molitorella</name>
    <name type="common">mud carp</name>
    <dbReference type="NCBI Taxonomy" id="172907"/>
    <lineage>
        <taxon>Eukaryota</taxon>
        <taxon>Metazoa</taxon>
        <taxon>Chordata</taxon>
        <taxon>Craniata</taxon>
        <taxon>Vertebrata</taxon>
        <taxon>Euteleostomi</taxon>
        <taxon>Actinopterygii</taxon>
        <taxon>Neopterygii</taxon>
        <taxon>Teleostei</taxon>
        <taxon>Ostariophysi</taxon>
        <taxon>Cypriniformes</taxon>
        <taxon>Cyprinidae</taxon>
        <taxon>Labeoninae</taxon>
        <taxon>Labeonini</taxon>
        <taxon>Cirrhinus</taxon>
    </lineage>
</organism>
<sequence>MLMAILPPIGLLQYSIPELGSEQIMEAASEIAERGLVVTPCVLLRSDEKNSTVHTHRGHSKMSEQRAFKNPYPDYTGPGCAQDLFDMQGNLTQHFASRISSKISELLSVMENGLKNADPRDCTGYTGWAGIAVLYLHLHSIFGEPLFLQKALDYVSHSLRSLTQRWVTFLCGDAGPLAVAAVVYHRLQKPHEAEECVNSLQIGA</sequence>